<reference evidence="1 2" key="1">
    <citation type="submission" date="2020-08" db="EMBL/GenBank/DDBJ databases">
        <title>Genome sequence of Rhizobiales bacterium strain IZ6.</title>
        <authorList>
            <person name="Nakai R."/>
            <person name="Naganuma T."/>
        </authorList>
    </citation>
    <scope>NUCLEOTIDE SEQUENCE [LARGE SCALE GENOMIC DNA]</scope>
    <source>
        <strain evidence="1 2">IZ6</strain>
    </source>
</reference>
<gene>
    <name evidence="1" type="ORF">IZ6_24530</name>
</gene>
<dbReference type="Proteomes" id="UP000515317">
    <property type="component" value="Chromosome"/>
</dbReference>
<name>A0A6S6QYQ6_9HYPH</name>
<accession>A0A6S6QYQ6</accession>
<organism evidence="1 2">
    <name type="scientific">Terrihabitans soli</name>
    <dbReference type="NCBI Taxonomy" id="708113"/>
    <lineage>
        <taxon>Bacteria</taxon>
        <taxon>Pseudomonadati</taxon>
        <taxon>Pseudomonadota</taxon>
        <taxon>Alphaproteobacteria</taxon>
        <taxon>Hyphomicrobiales</taxon>
        <taxon>Terrihabitans</taxon>
    </lineage>
</organism>
<evidence type="ECO:0000313" key="2">
    <source>
        <dbReference type="Proteomes" id="UP000515317"/>
    </source>
</evidence>
<proteinExistence type="predicted"/>
<dbReference type="RefSeq" id="WP_222875343.1">
    <property type="nucleotide sequence ID" value="NZ_AP023361.1"/>
</dbReference>
<dbReference type="AlphaFoldDB" id="A0A6S6QYQ6"/>
<dbReference type="KEGG" id="tso:IZ6_24530"/>
<keyword evidence="2" id="KW-1185">Reference proteome</keyword>
<sequence>MIDRTLLPFWEATSFYRRAAPEKKAQALHGYVMLKAKSISEAKTKAKLDNFIVQEQRKLKKVS</sequence>
<dbReference type="EMBL" id="AP023361">
    <property type="protein sequence ID" value="BCJ91718.1"/>
    <property type="molecule type" value="Genomic_DNA"/>
</dbReference>
<protein>
    <submittedName>
        <fullName evidence="1">Uncharacterized protein</fullName>
    </submittedName>
</protein>
<evidence type="ECO:0000313" key="1">
    <source>
        <dbReference type="EMBL" id="BCJ91718.1"/>
    </source>
</evidence>